<evidence type="ECO:0000256" key="2">
    <source>
        <dbReference type="ARBA" id="ARBA00004666"/>
    </source>
</evidence>
<comment type="caution">
    <text evidence="12">The sequence shown here is derived from an EMBL/GenBank/DDBJ whole genome shotgun (WGS) entry which is preliminary data.</text>
</comment>
<dbReference type="Gene3D" id="2.60.120.10">
    <property type="entry name" value="Jelly Rolls"/>
    <property type="match status" value="2"/>
</dbReference>
<dbReference type="Pfam" id="PF20512">
    <property type="entry name" value="PMI_typeI_hel"/>
    <property type="match status" value="1"/>
</dbReference>
<dbReference type="InterPro" id="IPR014710">
    <property type="entry name" value="RmlC-like_jellyroll"/>
</dbReference>
<dbReference type="InterPro" id="IPR001250">
    <property type="entry name" value="Man6P_Isoase-1"/>
</dbReference>
<dbReference type="AlphaFoldDB" id="A0A8T2U4F8"/>
<comment type="similarity">
    <text evidence="3">Belongs to the mannose-6-phosphate isomerase type 1 family.</text>
</comment>
<comment type="pathway">
    <text evidence="2">Nucleotide-sugar biosynthesis; GDP-alpha-D-mannose biosynthesis; alpha-D-mannose 1-phosphate from D-fructose 6-phosphate: step 1/2.</text>
</comment>
<evidence type="ECO:0000256" key="9">
    <source>
        <dbReference type="PIRSR" id="PIRSR001480-2"/>
    </source>
</evidence>
<evidence type="ECO:0000313" key="12">
    <source>
        <dbReference type="EMBL" id="KAH7427479.1"/>
    </source>
</evidence>
<name>A0A8T2U4F8_CERRI</name>
<gene>
    <name evidence="12" type="ORF">KP509_10G045900</name>
</gene>
<reference evidence="12" key="1">
    <citation type="submission" date="2021-08" db="EMBL/GenBank/DDBJ databases">
        <title>WGS assembly of Ceratopteris richardii.</title>
        <authorList>
            <person name="Marchant D.B."/>
            <person name="Chen G."/>
            <person name="Jenkins J."/>
            <person name="Shu S."/>
            <person name="Leebens-Mack J."/>
            <person name="Grimwood J."/>
            <person name="Schmutz J."/>
            <person name="Soltis P."/>
            <person name="Soltis D."/>
            <person name="Chen Z.-H."/>
        </authorList>
    </citation>
    <scope>NUCLEOTIDE SEQUENCE</scope>
    <source>
        <strain evidence="12">Whitten #5841</strain>
        <tissue evidence="12">Leaf</tissue>
    </source>
</reference>
<feature type="domain" description="Phosphomannose isomerase type I catalytic" evidence="10">
    <location>
        <begin position="16"/>
        <end position="176"/>
    </location>
</feature>
<dbReference type="EC" id="5.3.1.8" evidence="4"/>
<dbReference type="Proteomes" id="UP000825935">
    <property type="component" value="Chromosome 10"/>
</dbReference>
<evidence type="ECO:0000313" key="13">
    <source>
        <dbReference type="Proteomes" id="UP000825935"/>
    </source>
</evidence>
<keyword evidence="13" id="KW-1185">Reference proteome</keyword>
<feature type="binding site" evidence="9">
    <location>
        <position position="137"/>
    </location>
    <ligand>
        <name>Zn(2+)</name>
        <dbReference type="ChEBI" id="CHEBI:29105"/>
    </ligand>
</feature>
<dbReference type="Pfam" id="PF20511">
    <property type="entry name" value="PMI_typeI_cat"/>
    <property type="match status" value="1"/>
</dbReference>
<protein>
    <recommendedName>
        <fullName evidence="4">mannose-6-phosphate isomerase</fullName>
        <ecNumber evidence="4">5.3.1.8</ecNumber>
    </recommendedName>
</protein>
<feature type="binding site" evidence="9">
    <location>
        <position position="135"/>
    </location>
    <ligand>
        <name>Zn(2+)</name>
        <dbReference type="ChEBI" id="CHEBI:29105"/>
    </ligand>
</feature>
<dbReference type="InterPro" id="IPR016305">
    <property type="entry name" value="Mannose-6-P_Isomerase"/>
</dbReference>
<dbReference type="PIRSF" id="PIRSF001480">
    <property type="entry name" value="Mannose-6-phosphate_isomerase"/>
    <property type="match status" value="1"/>
</dbReference>
<evidence type="ECO:0000256" key="8">
    <source>
        <dbReference type="PIRSR" id="PIRSR001480-1"/>
    </source>
</evidence>
<accession>A0A8T2U4F8</accession>
<feature type="binding site" evidence="9">
    <location>
        <position position="162"/>
    </location>
    <ligand>
        <name>Zn(2+)</name>
        <dbReference type="ChEBI" id="CHEBI:29105"/>
    </ligand>
</feature>
<evidence type="ECO:0000256" key="3">
    <source>
        <dbReference type="ARBA" id="ARBA00010772"/>
    </source>
</evidence>
<dbReference type="GO" id="GO:0008270">
    <property type="term" value="F:zinc ion binding"/>
    <property type="evidence" value="ECO:0007669"/>
    <property type="project" value="InterPro"/>
</dbReference>
<dbReference type="InterPro" id="IPR018050">
    <property type="entry name" value="Pmannose_isomerase-type1_CS"/>
</dbReference>
<organism evidence="12 13">
    <name type="scientific">Ceratopteris richardii</name>
    <name type="common">Triangle waterfern</name>
    <dbReference type="NCBI Taxonomy" id="49495"/>
    <lineage>
        <taxon>Eukaryota</taxon>
        <taxon>Viridiplantae</taxon>
        <taxon>Streptophyta</taxon>
        <taxon>Embryophyta</taxon>
        <taxon>Tracheophyta</taxon>
        <taxon>Polypodiopsida</taxon>
        <taxon>Polypodiidae</taxon>
        <taxon>Polypodiales</taxon>
        <taxon>Pteridineae</taxon>
        <taxon>Pteridaceae</taxon>
        <taxon>Parkerioideae</taxon>
        <taxon>Ceratopteris</taxon>
    </lineage>
</organism>
<dbReference type="GO" id="GO:0009298">
    <property type="term" value="P:GDP-mannose biosynthetic process"/>
    <property type="evidence" value="ECO:0007669"/>
    <property type="project" value="InterPro"/>
</dbReference>
<keyword evidence="6 9" id="KW-0862">Zinc</keyword>
<evidence type="ECO:0000256" key="6">
    <source>
        <dbReference type="ARBA" id="ARBA00022833"/>
    </source>
</evidence>
<dbReference type="GO" id="GO:0005829">
    <property type="term" value="C:cytosol"/>
    <property type="evidence" value="ECO:0007669"/>
    <property type="project" value="TreeGrafter"/>
</dbReference>
<feature type="active site" evidence="8">
    <location>
        <position position="320"/>
    </location>
</feature>
<dbReference type="FunFam" id="2.60.120.10:FF:000044">
    <property type="entry name" value="Mannose-6-phosphate isomerase"/>
    <property type="match status" value="1"/>
</dbReference>
<evidence type="ECO:0000259" key="10">
    <source>
        <dbReference type="Pfam" id="PF20511"/>
    </source>
</evidence>
<dbReference type="CDD" id="cd07011">
    <property type="entry name" value="cupin_PMI_type_I_N"/>
    <property type="match status" value="1"/>
</dbReference>
<keyword evidence="7" id="KW-0413">Isomerase</keyword>
<evidence type="ECO:0000259" key="11">
    <source>
        <dbReference type="Pfam" id="PF20512"/>
    </source>
</evidence>
<dbReference type="InterPro" id="IPR046457">
    <property type="entry name" value="PMI_typeI_cat"/>
</dbReference>
<evidence type="ECO:0000256" key="7">
    <source>
        <dbReference type="ARBA" id="ARBA00023235"/>
    </source>
</evidence>
<dbReference type="Gene3D" id="1.10.441.10">
    <property type="entry name" value="Phosphomannose Isomerase, domain 2"/>
    <property type="match status" value="1"/>
</dbReference>
<dbReference type="SUPFAM" id="SSF51182">
    <property type="entry name" value="RmlC-like cupins"/>
    <property type="match status" value="1"/>
</dbReference>
<evidence type="ECO:0000256" key="1">
    <source>
        <dbReference type="ARBA" id="ARBA00000757"/>
    </source>
</evidence>
<dbReference type="OrthoDB" id="6605218at2759"/>
<comment type="cofactor">
    <cofactor evidence="9">
        <name>Zn(2+)</name>
        <dbReference type="ChEBI" id="CHEBI:29105"/>
    </cofactor>
    <text evidence="9">Binds 1 zinc ion per subunit.</text>
</comment>
<sequence length="454" mass="50798">MTLVKQYGAMKTHRALKLQCKVQNYDWGLKGNQSEVGRLYAIQSEALLDEDTPYAELWIGTHESGPCSVLNFRDLDQDLCDDYADEGLRCIDSMSLKEWLSKNPYVLGDKVLQRWGAELPFLFKVLSVAKALSIQAHPDKKLAKQLHQHQPNIYKDANHKPEMALALSSFEALCGFVSYQELKQVLEDVPELHSLLGESVAKALMNIALCTFNKEVAKILLRASFTAIMSATEDEVKVTLSRIILRLLDEQQKRVLNKKEQLVLRLAEQYPGDVGVLSTFFLNYVCLLPGEALYLDANEPHAYIAGECVECMATSDNVVRAGLTEKYRDTKTLCAMLSYNQGPPKVLSGVPINPYTKRYSPPFEEFEVDASIVPDGHSLSLLPSPGPSVLLVFKGKGNMNQVFGNTKFCTEIKRGDIFFIPAGIRLDIVCNTRGDEEMDFLHLYKAGVNSNVFT</sequence>
<dbReference type="InterPro" id="IPR011051">
    <property type="entry name" value="RmlC_Cupin_sf"/>
</dbReference>
<dbReference type="NCBIfam" id="TIGR00218">
    <property type="entry name" value="manA"/>
    <property type="match status" value="1"/>
</dbReference>
<evidence type="ECO:0000256" key="4">
    <source>
        <dbReference type="ARBA" id="ARBA00011956"/>
    </source>
</evidence>
<comment type="catalytic activity">
    <reaction evidence="1">
        <text>D-mannose 6-phosphate = D-fructose 6-phosphate</text>
        <dbReference type="Rhea" id="RHEA:12356"/>
        <dbReference type="ChEBI" id="CHEBI:58735"/>
        <dbReference type="ChEBI" id="CHEBI:61527"/>
        <dbReference type="EC" id="5.3.1.8"/>
    </reaction>
</comment>
<dbReference type="PANTHER" id="PTHR10309:SF0">
    <property type="entry name" value="MANNOSE-6-PHOSPHATE ISOMERASE"/>
    <property type="match status" value="1"/>
</dbReference>
<dbReference type="OMA" id="GECCYYA"/>
<proteinExistence type="inferred from homology"/>
<feature type="domain" description="Phosphomannose isomerase type I helical insertion" evidence="11">
    <location>
        <begin position="205"/>
        <end position="282"/>
    </location>
</feature>
<dbReference type="InterPro" id="IPR046458">
    <property type="entry name" value="PMI_typeI_hel"/>
</dbReference>
<dbReference type="EMBL" id="CM035415">
    <property type="protein sequence ID" value="KAH7427479.1"/>
    <property type="molecule type" value="Genomic_DNA"/>
</dbReference>
<dbReference type="PRINTS" id="PR00714">
    <property type="entry name" value="MAN6PISMRASE"/>
</dbReference>
<evidence type="ECO:0000256" key="5">
    <source>
        <dbReference type="ARBA" id="ARBA00022723"/>
    </source>
</evidence>
<dbReference type="GO" id="GO:0004476">
    <property type="term" value="F:mannose-6-phosphate isomerase activity"/>
    <property type="evidence" value="ECO:0007669"/>
    <property type="project" value="UniProtKB-EC"/>
</dbReference>
<keyword evidence="5 9" id="KW-0479">Metal-binding</keyword>
<dbReference type="GO" id="GO:0005975">
    <property type="term" value="P:carbohydrate metabolic process"/>
    <property type="evidence" value="ECO:0007669"/>
    <property type="project" value="InterPro"/>
</dbReference>
<feature type="binding site" evidence="9">
    <location>
        <position position="301"/>
    </location>
    <ligand>
        <name>Zn(2+)</name>
        <dbReference type="ChEBI" id="CHEBI:29105"/>
    </ligand>
</feature>
<dbReference type="PROSITE" id="PS00965">
    <property type="entry name" value="PMI_I_1"/>
    <property type="match status" value="1"/>
</dbReference>
<dbReference type="PANTHER" id="PTHR10309">
    <property type="entry name" value="MANNOSE-6-PHOSPHATE ISOMERASE"/>
    <property type="match status" value="1"/>
</dbReference>